<dbReference type="Gene3D" id="3.30.429.10">
    <property type="entry name" value="Macrophage Migration Inhibitory Factor"/>
    <property type="match status" value="1"/>
</dbReference>
<dbReference type="PANTHER" id="PTHR38460">
    <property type="entry name" value="TAUTOMERASE YOLI-RELATED"/>
    <property type="match status" value="1"/>
</dbReference>
<name>A0A0K1PL47_9BACT</name>
<dbReference type="Pfam" id="PF14552">
    <property type="entry name" value="Tautomerase_2"/>
    <property type="match status" value="1"/>
</dbReference>
<evidence type="ECO:0000313" key="1">
    <source>
        <dbReference type="EMBL" id="AKU94136.1"/>
    </source>
</evidence>
<organism evidence="1 2">
    <name type="scientific">Labilithrix luteola</name>
    <dbReference type="NCBI Taxonomy" id="1391654"/>
    <lineage>
        <taxon>Bacteria</taxon>
        <taxon>Pseudomonadati</taxon>
        <taxon>Myxococcota</taxon>
        <taxon>Polyangia</taxon>
        <taxon>Polyangiales</taxon>
        <taxon>Labilitrichaceae</taxon>
        <taxon>Labilithrix</taxon>
    </lineage>
</organism>
<accession>A0A0K1PL47</accession>
<sequence length="137" mass="15483">MFCTSARSYVFRMPLVRISLGIPKSPEVIQAISDGIHRALVDAFGIPEDDRFQVVCPNESLVYDRGYLGIERSEDVIFVQVTLVRGRAVEKKRTFYRLVVENLSRSPGLRKQDIVISLVENDRADWSVGNGEAQLLI</sequence>
<dbReference type="InterPro" id="IPR014347">
    <property type="entry name" value="Tautomerase/MIF_sf"/>
</dbReference>
<proteinExistence type="predicted"/>
<dbReference type="AlphaFoldDB" id="A0A0K1PL47"/>
<gene>
    <name evidence="1" type="ORF">AKJ09_00800</name>
</gene>
<reference evidence="1 2" key="1">
    <citation type="submission" date="2015-08" db="EMBL/GenBank/DDBJ databases">
        <authorList>
            <person name="Babu N.S."/>
            <person name="Beckwith C.J."/>
            <person name="Beseler K.G."/>
            <person name="Brison A."/>
            <person name="Carone J.V."/>
            <person name="Caskin T.P."/>
            <person name="Diamond M."/>
            <person name="Durham M.E."/>
            <person name="Foxe J.M."/>
            <person name="Go M."/>
            <person name="Henderson B.A."/>
            <person name="Jones I.B."/>
            <person name="McGettigan J.A."/>
            <person name="Micheletti S.J."/>
            <person name="Nasrallah M.E."/>
            <person name="Ortiz D."/>
            <person name="Piller C.R."/>
            <person name="Privatt S.R."/>
            <person name="Schneider S.L."/>
            <person name="Sharp S."/>
            <person name="Smith T.C."/>
            <person name="Stanton J.D."/>
            <person name="Ullery H.E."/>
            <person name="Wilson R.J."/>
            <person name="Serrano M.G."/>
            <person name="Buck G."/>
            <person name="Lee V."/>
            <person name="Wang Y."/>
            <person name="Carvalho R."/>
            <person name="Voegtly L."/>
            <person name="Shi R."/>
            <person name="Duckworth R."/>
            <person name="Johnson A."/>
            <person name="Loviza R."/>
            <person name="Walstead R."/>
            <person name="Shah Z."/>
            <person name="Kiflezghi M."/>
            <person name="Wade K."/>
            <person name="Ball S.L."/>
            <person name="Bradley K.W."/>
            <person name="Asai D.J."/>
            <person name="Bowman C.A."/>
            <person name="Russell D.A."/>
            <person name="Pope W.H."/>
            <person name="Jacobs-Sera D."/>
            <person name="Hendrix R.W."/>
            <person name="Hatfull G.F."/>
        </authorList>
    </citation>
    <scope>NUCLEOTIDE SEQUENCE [LARGE SCALE GENOMIC DNA]</scope>
    <source>
        <strain evidence="1 2">DSM 27648</strain>
    </source>
</reference>
<dbReference type="SUPFAM" id="SSF55331">
    <property type="entry name" value="Tautomerase/MIF"/>
    <property type="match status" value="1"/>
</dbReference>
<dbReference type="Proteomes" id="UP000064967">
    <property type="component" value="Chromosome"/>
</dbReference>
<dbReference type="EMBL" id="CP012333">
    <property type="protein sequence ID" value="AKU94136.1"/>
    <property type="molecule type" value="Genomic_DNA"/>
</dbReference>
<keyword evidence="2" id="KW-1185">Reference proteome</keyword>
<dbReference type="PANTHER" id="PTHR38460:SF1">
    <property type="entry name" value="TAUTOMERASE YOLI-RELATED"/>
    <property type="match status" value="1"/>
</dbReference>
<dbReference type="KEGG" id="llu:AKJ09_00800"/>
<protein>
    <submittedName>
        <fullName evidence="1">4-oxalocrotonate tautomerase</fullName>
    </submittedName>
</protein>
<dbReference type="STRING" id="1391654.AKJ09_00800"/>
<dbReference type="InterPro" id="IPR037479">
    <property type="entry name" value="Tauto_MSAD"/>
</dbReference>
<evidence type="ECO:0000313" key="2">
    <source>
        <dbReference type="Proteomes" id="UP000064967"/>
    </source>
</evidence>